<evidence type="ECO:0000313" key="2">
    <source>
        <dbReference type="Proteomes" id="UP000217289"/>
    </source>
</evidence>
<dbReference type="EMBL" id="CP022163">
    <property type="protein sequence ID" value="ATB27608.1"/>
    <property type="molecule type" value="Genomic_DNA"/>
</dbReference>
<dbReference type="AlphaFoldDB" id="A0A250I8S8"/>
<dbReference type="RefSeq" id="WP_095976390.1">
    <property type="nucleotide sequence ID" value="NZ_CP022163.1"/>
</dbReference>
<sequence>MVRTWQVRRRLLSPALDLPESFRAPRSLYFFHPGGRRLRLCEAPEREARLTRWPEHDSAVDVTLHQP</sequence>
<name>A0A250I8S8_9BACT</name>
<evidence type="ECO:0000313" key="1">
    <source>
        <dbReference type="EMBL" id="ATB27608.1"/>
    </source>
</evidence>
<accession>A0A250I8S8</accession>
<proteinExistence type="predicted"/>
<protein>
    <submittedName>
        <fullName evidence="1">Uncharacterized protein</fullName>
    </submittedName>
</protein>
<reference evidence="1 2" key="1">
    <citation type="submission" date="2017-06" db="EMBL/GenBank/DDBJ databases">
        <authorList>
            <person name="Kim H.J."/>
            <person name="Triplett B.A."/>
        </authorList>
    </citation>
    <scope>NUCLEOTIDE SEQUENCE [LARGE SCALE GENOMIC DNA]</scope>
    <source>
        <strain evidence="1 2">DSM 14713</strain>
    </source>
</reference>
<keyword evidence="2" id="KW-1185">Reference proteome</keyword>
<dbReference type="KEGG" id="mbd:MEBOL_001052"/>
<dbReference type="OrthoDB" id="5511142at2"/>
<gene>
    <name evidence="1" type="ORF">MEBOL_001052</name>
</gene>
<dbReference type="Proteomes" id="UP000217289">
    <property type="component" value="Chromosome"/>
</dbReference>
<organism evidence="1 2">
    <name type="scientific">Melittangium boletus DSM 14713</name>
    <dbReference type="NCBI Taxonomy" id="1294270"/>
    <lineage>
        <taxon>Bacteria</taxon>
        <taxon>Pseudomonadati</taxon>
        <taxon>Myxococcota</taxon>
        <taxon>Myxococcia</taxon>
        <taxon>Myxococcales</taxon>
        <taxon>Cystobacterineae</taxon>
        <taxon>Archangiaceae</taxon>
        <taxon>Melittangium</taxon>
    </lineage>
</organism>